<dbReference type="InterPro" id="IPR005814">
    <property type="entry name" value="Aminotrans_3"/>
</dbReference>
<protein>
    <submittedName>
        <fullName evidence="4">Uncharacterized protein</fullName>
    </submittedName>
</protein>
<dbReference type="EMBL" id="BMNE01000013">
    <property type="protein sequence ID" value="GGN99385.1"/>
    <property type="molecule type" value="Genomic_DNA"/>
</dbReference>
<evidence type="ECO:0000256" key="3">
    <source>
        <dbReference type="RuleBase" id="RU003560"/>
    </source>
</evidence>
<dbReference type="PANTHER" id="PTHR43094">
    <property type="entry name" value="AMINOTRANSFERASE"/>
    <property type="match status" value="1"/>
</dbReference>
<keyword evidence="2 3" id="KW-0663">Pyridoxal phosphate</keyword>
<dbReference type="InterPro" id="IPR015422">
    <property type="entry name" value="PyrdxlP-dep_Trfase_small"/>
</dbReference>
<dbReference type="SUPFAM" id="SSF53383">
    <property type="entry name" value="PLP-dependent transferases"/>
    <property type="match status" value="1"/>
</dbReference>
<reference evidence="5" key="1">
    <citation type="journal article" date="2019" name="Int. J. Syst. Evol. Microbiol.">
        <title>The Global Catalogue of Microorganisms (GCM) 10K type strain sequencing project: providing services to taxonomists for standard genome sequencing and annotation.</title>
        <authorList>
            <consortium name="The Broad Institute Genomics Platform"/>
            <consortium name="The Broad Institute Genome Sequencing Center for Infectious Disease"/>
            <person name="Wu L."/>
            <person name="Ma J."/>
        </authorList>
    </citation>
    <scope>NUCLEOTIDE SEQUENCE [LARGE SCALE GENOMIC DNA]</scope>
    <source>
        <strain evidence="5">CGMCC 4.7329</strain>
    </source>
</reference>
<proteinExistence type="inferred from homology"/>
<dbReference type="PANTHER" id="PTHR43094:SF1">
    <property type="entry name" value="AMINOTRANSFERASE CLASS-III"/>
    <property type="match status" value="1"/>
</dbReference>
<dbReference type="Pfam" id="PF00202">
    <property type="entry name" value="Aminotran_3"/>
    <property type="match status" value="2"/>
</dbReference>
<dbReference type="Proteomes" id="UP000658127">
    <property type="component" value="Unassembled WGS sequence"/>
</dbReference>
<dbReference type="InterPro" id="IPR015421">
    <property type="entry name" value="PyrdxlP-dep_Trfase_major"/>
</dbReference>
<gene>
    <name evidence="4" type="ORF">GCM10011610_67280</name>
</gene>
<name>A0ABQ2L197_9NOCA</name>
<dbReference type="Gene3D" id="3.40.640.10">
    <property type="entry name" value="Type I PLP-dependent aspartate aminotransferase-like (Major domain)"/>
    <property type="match status" value="2"/>
</dbReference>
<dbReference type="InterPro" id="IPR015424">
    <property type="entry name" value="PyrdxlP-dep_Trfase"/>
</dbReference>
<comment type="similarity">
    <text evidence="1 3">Belongs to the class-III pyridoxal-phosphate-dependent aminotransferase family.</text>
</comment>
<keyword evidence="5" id="KW-1185">Reference proteome</keyword>
<evidence type="ECO:0000256" key="2">
    <source>
        <dbReference type="ARBA" id="ARBA00022898"/>
    </source>
</evidence>
<comment type="caution">
    <text evidence="4">The sequence shown here is derived from an EMBL/GenBank/DDBJ whole genome shotgun (WGS) entry which is preliminary data.</text>
</comment>
<evidence type="ECO:0000256" key="1">
    <source>
        <dbReference type="ARBA" id="ARBA00008954"/>
    </source>
</evidence>
<sequence length="516" mass="53072">MSRPHSDPTTPGNKHLRHLTELLSAHGQPPGAVAAAGWAAAMAAAVTESAILDHGTGGEEIAAVLRTVDDDTDAYWNSALSTNDWKSSTPTQVAVRAGHVAALSGRAFSSNPADTRASWALAVGAAAAAQAVAESNAPAHPTRAALMAGTVDEIPDPVMVIDAHGSRVRTADGRVLLDVSSGLYNTPLGHRHPAPAIAMLAQASSVAAINPFNSVTAIADRVAERLLQLFDSPGGRVVFASSGSEAVETALRFALSVAGPTLHARPRTFHGITAGAAGLSTYASIRGPLPRMVQIHHHAISEWNAPGVGVVEPAGIASGRPPLSATEREHLQHFRSRGGVVVVDEVLSGLGRTLWPGLTPALGIPADIVVVGKGLANGIAPVSAVLLTAEMIGRIRASGPLDHGHTHTNHPTSLGAALGCLDALDGLDHDPTKLADAARDSGLEVTSLGWLATIAVPATPRDQLVRSLSRAGVLLHLPSMVSSVDRLVVAPPLTTEADDLAEMMRCLANVVEGLRG</sequence>
<dbReference type="Gene3D" id="3.90.1150.10">
    <property type="entry name" value="Aspartate Aminotransferase, domain 1"/>
    <property type="match status" value="1"/>
</dbReference>
<accession>A0ABQ2L197</accession>
<evidence type="ECO:0000313" key="4">
    <source>
        <dbReference type="EMBL" id="GGN99385.1"/>
    </source>
</evidence>
<evidence type="ECO:0000313" key="5">
    <source>
        <dbReference type="Proteomes" id="UP000658127"/>
    </source>
</evidence>
<organism evidence="4 5">
    <name type="scientific">Nocardia rhizosphaerihabitans</name>
    <dbReference type="NCBI Taxonomy" id="1691570"/>
    <lineage>
        <taxon>Bacteria</taxon>
        <taxon>Bacillati</taxon>
        <taxon>Actinomycetota</taxon>
        <taxon>Actinomycetes</taxon>
        <taxon>Mycobacteriales</taxon>
        <taxon>Nocardiaceae</taxon>
        <taxon>Nocardia</taxon>
    </lineage>
</organism>